<dbReference type="InterPro" id="IPR055170">
    <property type="entry name" value="GFO_IDH_MocA-like_dom"/>
</dbReference>
<organism evidence="4 5">
    <name type="scientific">Paenibacillus algicola</name>
    <dbReference type="NCBI Taxonomy" id="2565926"/>
    <lineage>
        <taxon>Bacteria</taxon>
        <taxon>Bacillati</taxon>
        <taxon>Bacillota</taxon>
        <taxon>Bacilli</taxon>
        <taxon>Bacillales</taxon>
        <taxon>Paenibacillaceae</taxon>
        <taxon>Paenibacillus</taxon>
    </lineage>
</organism>
<evidence type="ECO:0000259" key="2">
    <source>
        <dbReference type="Pfam" id="PF01408"/>
    </source>
</evidence>
<dbReference type="InterPro" id="IPR000683">
    <property type="entry name" value="Gfo/Idh/MocA-like_OxRdtase_N"/>
</dbReference>
<evidence type="ECO:0000259" key="3">
    <source>
        <dbReference type="Pfam" id="PF22725"/>
    </source>
</evidence>
<evidence type="ECO:0000256" key="1">
    <source>
        <dbReference type="ARBA" id="ARBA00023002"/>
    </source>
</evidence>
<dbReference type="InterPro" id="IPR050463">
    <property type="entry name" value="Gfo/Idh/MocA_oxidrdct_glycsds"/>
</dbReference>
<dbReference type="SUPFAM" id="SSF55347">
    <property type="entry name" value="Glyceraldehyde-3-phosphate dehydrogenase-like, C-terminal domain"/>
    <property type="match status" value="1"/>
</dbReference>
<dbReference type="SUPFAM" id="SSF51735">
    <property type="entry name" value="NAD(P)-binding Rossmann-fold domains"/>
    <property type="match status" value="1"/>
</dbReference>
<dbReference type="Gene3D" id="3.40.50.720">
    <property type="entry name" value="NAD(P)-binding Rossmann-like Domain"/>
    <property type="match status" value="1"/>
</dbReference>
<dbReference type="GO" id="GO:0016491">
    <property type="term" value="F:oxidoreductase activity"/>
    <property type="evidence" value="ECO:0007669"/>
    <property type="project" value="UniProtKB-KW"/>
</dbReference>
<evidence type="ECO:0000313" key="4">
    <source>
        <dbReference type="EMBL" id="QCT02399.1"/>
    </source>
</evidence>
<dbReference type="AlphaFoldDB" id="A0A4P8XPS5"/>
<dbReference type="Proteomes" id="UP000300879">
    <property type="component" value="Chromosome"/>
</dbReference>
<proteinExistence type="predicted"/>
<gene>
    <name evidence="4" type="ORF">E6C60_1684</name>
</gene>
<name>A0A4P8XPS5_9BACL</name>
<accession>A0A4P8XPS5</accession>
<sequence>MEVTSLTMKIGKISYWHVHAWDYTKQAQEHPDTEIAAVWDEEPSRGRQAAEQLGVPFYEHLEELLALEDIEGVIVDAPTNMHREVMLAAARAGKHIFTEKVIAPTLAEVHEIVSECERQGVKLTVSLPRLNDGYTLAVQDILNQGLLGKITYVRTRLSHNGATAGWLPEHFYSAEQCGGGALIDLGCHPMYLTRLFLGQDITGVNASFGYVTGREVEDNAVVTLQTASGAVGVVEAGFVNSHSPFAIEVHGTEGTLMYGTPEARLLLRSQLNSEYREWKEVAIPDNRESAFHQWVGHVQNDTEATDNVRTAVELTALMEASNRSVRERRTVAPGELKS</sequence>
<evidence type="ECO:0000313" key="5">
    <source>
        <dbReference type="Proteomes" id="UP000300879"/>
    </source>
</evidence>
<dbReference type="EMBL" id="CP040396">
    <property type="protein sequence ID" value="QCT02399.1"/>
    <property type="molecule type" value="Genomic_DNA"/>
</dbReference>
<dbReference type="GO" id="GO:0000166">
    <property type="term" value="F:nucleotide binding"/>
    <property type="evidence" value="ECO:0007669"/>
    <property type="project" value="InterPro"/>
</dbReference>
<feature type="domain" description="Gfo/Idh/MocA-like oxidoreductase N-terminal" evidence="2">
    <location>
        <begin position="15"/>
        <end position="125"/>
    </location>
</feature>
<dbReference type="Pfam" id="PF01408">
    <property type="entry name" value="GFO_IDH_MocA"/>
    <property type="match status" value="1"/>
</dbReference>
<dbReference type="PANTHER" id="PTHR43818">
    <property type="entry name" value="BCDNA.GH03377"/>
    <property type="match status" value="1"/>
</dbReference>
<keyword evidence="1" id="KW-0560">Oxidoreductase</keyword>
<protein>
    <submittedName>
        <fullName evidence="4">Oxidoreductase domain protein</fullName>
    </submittedName>
</protein>
<dbReference type="Gene3D" id="3.30.360.10">
    <property type="entry name" value="Dihydrodipicolinate Reductase, domain 2"/>
    <property type="match status" value="1"/>
</dbReference>
<dbReference type="InterPro" id="IPR036291">
    <property type="entry name" value="NAD(P)-bd_dom_sf"/>
</dbReference>
<dbReference type="Pfam" id="PF22725">
    <property type="entry name" value="GFO_IDH_MocA_C3"/>
    <property type="match status" value="1"/>
</dbReference>
<dbReference type="KEGG" id="palo:E6C60_1684"/>
<keyword evidence="5" id="KW-1185">Reference proteome</keyword>
<dbReference type="PANTHER" id="PTHR43818:SF11">
    <property type="entry name" value="BCDNA.GH03377"/>
    <property type="match status" value="1"/>
</dbReference>
<feature type="domain" description="GFO/IDH/MocA-like oxidoreductase" evidence="3">
    <location>
        <begin position="136"/>
        <end position="256"/>
    </location>
</feature>
<reference evidence="4 5" key="1">
    <citation type="submission" date="2019-05" db="EMBL/GenBank/DDBJ databases">
        <authorList>
            <person name="Chen C."/>
        </authorList>
    </citation>
    <scope>NUCLEOTIDE SEQUENCE [LARGE SCALE GENOMIC DNA]</scope>
    <source>
        <strain evidence="4 5">HB172198</strain>
    </source>
</reference>